<dbReference type="AlphaFoldDB" id="L8HIE9"/>
<dbReference type="RefSeq" id="XP_004353684.1">
    <property type="nucleotide sequence ID" value="XM_004353632.1"/>
</dbReference>
<proteinExistence type="predicted"/>
<dbReference type="EMBL" id="KB007836">
    <property type="protein sequence ID" value="ELR24156.1"/>
    <property type="molecule type" value="Genomic_DNA"/>
</dbReference>
<protein>
    <recommendedName>
        <fullName evidence="1">F-box domain-containing protein</fullName>
    </recommendedName>
</protein>
<dbReference type="GeneID" id="14925161"/>
<dbReference type="InterPro" id="IPR011047">
    <property type="entry name" value="Quinoprotein_ADH-like_sf"/>
</dbReference>
<name>L8HIE9_ACACF</name>
<dbReference type="Proteomes" id="UP000011083">
    <property type="component" value="Unassembled WGS sequence"/>
</dbReference>
<feature type="domain" description="F-box" evidence="1">
    <location>
        <begin position="2"/>
        <end position="65"/>
    </location>
</feature>
<reference evidence="2 3" key="1">
    <citation type="journal article" date="2013" name="Genome Biol.">
        <title>Genome of Acanthamoeba castellanii highlights extensive lateral gene transfer and early evolution of tyrosine kinase signaling.</title>
        <authorList>
            <person name="Clarke M."/>
            <person name="Lohan A.J."/>
            <person name="Liu B."/>
            <person name="Lagkouvardos I."/>
            <person name="Roy S."/>
            <person name="Zafar N."/>
            <person name="Bertelli C."/>
            <person name="Schilde C."/>
            <person name="Kianianmomeni A."/>
            <person name="Burglin T.R."/>
            <person name="Frech C."/>
            <person name="Turcotte B."/>
            <person name="Kopec K.O."/>
            <person name="Synnott J.M."/>
            <person name="Choo C."/>
            <person name="Paponov I."/>
            <person name="Finkler A."/>
            <person name="Soon Heng Tan C."/>
            <person name="Hutchins A.P."/>
            <person name="Weinmeier T."/>
            <person name="Rattei T."/>
            <person name="Chu J.S."/>
            <person name="Gimenez G."/>
            <person name="Irimia M."/>
            <person name="Rigden D.J."/>
            <person name="Fitzpatrick D.A."/>
            <person name="Lorenzo-Morales J."/>
            <person name="Bateman A."/>
            <person name="Chiu C.H."/>
            <person name="Tang P."/>
            <person name="Hegemann P."/>
            <person name="Fromm H."/>
            <person name="Raoult D."/>
            <person name="Greub G."/>
            <person name="Miranda-Saavedra D."/>
            <person name="Chen N."/>
            <person name="Nash P."/>
            <person name="Ginger M.L."/>
            <person name="Horn M."/>
            <person name="Schaap P."/>
            <person name="Caler L."/>
            <person name="Loftus B."/>
        </authorList>
    </citation>
    <scope>NUCLEOTIDE SEQUENCE [LARGE SCALE GENOMIC DNA]</scope>
    <source>
        <strain evidence="2 3">Neff</strain>
    </source>
</reference>
<keyword evidence="3" id="KW-1185">Reference proteome</keyword>
<sequence length="482" mass="53560">MEELPDELLVHILGFLGEREENVEGEDEDEHRAMEGFRALVSVSATSRRLRAVSDSAALWRRLYARRFLAHSPFARLDLYEHIPPFRLAHEDRERALLSCWPGEDRWRDAFVREARWSSGKNVHTAVARIPDRVAMTTGRNVLVDERDPEKPVIFVSCGNGRIHSFRRGAGAELRKKKVYSISNVGTRAILGVMRIKDAYMTGLHQTDELLIARAHGTIKVFRKGSTWAKLGVATGDGFPTLAVNRERMWMASSAWGRPGVIALHDLGAARAVSQFTLEGTGSEPGMVSKHNHLIVGSPQELALFDLRSGKKERDLISDYSGKVKGIISAQFEEDSDASSFLVTAYDGTRSTYVYDWDSLELQREVPGGGYDVSFRRGIVALATSRGAHIADAHSSRSGFLEASGLGTPEAAYADWRRVILIGHSVHEKRIIIHDLATYRQRRLEHPDGTEHSLGSAVTDDLLLTASKNTVAVWDFASSFSS</sequence>
<evidence type="ECO:0000313" key="2">
    <source>
        <dbReference type="EMBL" id="ELR24156.1"/>
    </source>
</evidence>
<dbReference type="VEuPathDB" id="AmoebaDB:ACA1_376150"/>
<evidence type="ECO:0000313" key="3">
    <source>
        <dbReference type="Proteomes" id="UP000011083"/>
    </source>
</evidence>
<organism evidence="2 3">
    <name type="scientific">Acanthamoeba castellanii (strain ATCC 30010 / Neff)</name>
    <dbReference type="NCBI Taxonomy" id="1257118"/>
    <lineage>
        <taxon>Eukaryota</taxon>
        <taxon>Amoebozoa</taxon>
        <taxon>Discosea</taxon>
        <taxon>Longamoebia</taxon>
        <taxon>Centramoebida</taxon>
        <taxon>Acanthamoebidae</taxon>
        <taxon>Acanthamoeba</taxon>
    </lineage>
</organism>
<gene>
    <name evidence="2" type="ORF">ACA1_376150</name>
</gene>
<dbReference type="InterPro" id="IPR036047">
    <property type="entry name" value="F-box-like_dom_sf"/>
</dbReference>
<dbReference type="Gene3D" id="2.130.10.10">
    <property type="entry name" value="YVTN repeat-like/Quinoprotein amine dehydrogenase"/>
    <property type="match status" value="1"/>
</dbReference>
<evidence type="ECO:0000259" key="1">
    <source>
        <dbReference type="Pfam" id="PF12937"/>
    </source>
</evidence>
<dbReference type="SUPFAM" id="SSF50998">
    <property type="entry name" value="Quinoprotein alcohol dehydrogenase-like"/>
    <property type="match status" value="1"/>
</dbReference>
<dbReference type="SUPFAM" id="SSF81383">
    <property type="entry name" value="F-box domain"/>
    <property type="match status" value="1"/>
</dbReference>
<dbReference type="KEGG" id="acan:ACA1_376150"/>
<dbReference type="InterPro" id="IPR001810">
    <property type="entry name" value="F-box_dom"/>
</dbReference>
<dbReference type="Pfam" id="PF12937">
    <property type="entry name" value="F-box-like"/>
    <property type="match status" value="1"/>
</dbReference>
<dbReference type="InterPro" id="IPR015943">
    <property type="entry name" value="WD40/YVTN_repeat-like_dom_sf"/>
</dbReference>
<dbReference type="Gene3D" id="1.20.1280.50">
    <property type="match status" value="1"/>
</dbReference>
<accession>L8HIE9</accession>